<protein>
    <recommendedName>
        <fullName evidence="3 6">Mannitol-1-phosphate 5-dehydrogenase</fullName>
        <ecNumber evidence="2 6">1.1.1.17</ecNumber>
    </recommendedName>
</protein>
<dbReference type="OrthoDB" id="271711at2"/>
<feature type="binding site" evidence="6">
    <location>
        <begin position="3"/>
        <end position="14"/>
    </location>
    <ligand>
        <name>NAD(+)</name>
        <dbReference type="ChEBI" id="CHEBI:57540"/>
    </ligand>
</feature>
<keyword evidence="5 6" id="KW-0520">NAD</keyword>
<dbReference type="EC" id="1.1.1.17" evidence="2 6"/>
<gene>
    <name evidence="6" type="primary">mtlD</name>
    <name evidence="9" type="ORF">FQV33_01840</name>
</gene>
<dbReference type="InterPro" id="IPR000669">
    <property type="entry name" value="Mannitol_DH"/>
</dbReference>
<evidence type="ECO:0000256" key="5">
    <source>
        <dbReference type="ARBA" id="ARBA00023027"/>
    </source>
</evidence>
<dbReference type="PANTHER" id="PTHR30524">
    <property type="entry name" value="MANNITOL-1-PHOSPHATE 5-DEHYDROGENASE"/>
    <property type="match status" value="1"/>
</dbReference>
<dbReference type="RefSeq" id="WP_158348077.1">
    <property type="nucleotide sequence ID" value="NZ_CP042427.1"/>
</dbReference>
<dbReference type="GO" id="GO:0008926">
    <property type="term" value="F:mannitol-1-phosphate 5-dehydrogenase activity"/>
    <property type="evidence" value="ECO:0007669"/>
    <property type="project" value="UniProtKB-UniRule"/>
</dbReference>
<dbReference type="GO" id="GO:0005829">
    <property type="term" value="C:cytosol"/>
    <property type="evidence" value="ECO:0007669"/>
    <property type="project" value="TreeGrafter"/>
</dbReference>
<dbReference type="InterPro" id="IPR013118">
    <property type="entry name" value="Mannitol_DH_C"/>
</dbReference>
<dbReference type="SUPFAM" id="SSF48179">
    <property type="entry name" value="6-phosphogluconate dehydrogenase C-terminal domain-like"/>
    <property type="match status" value="1"/>
</dbReference>
<dbReference type="GO" id="GO:0019592">
    <property type="term" value="P:mannitol catabolic process"/>
    <property type="evidence" value="ECO:0007669"/>
    <property type="project" value="TreeGrafter"/>
</dbReference>
<comment type="similarity">
    <text evidence="1 6">Belongs to the mannitol dehydrogenase family.</text>
</comment>
<evidence type="ECO:0000256" key="3">
    <source>
        <dbReference type="ARBA" id="ARBA00016219"/>
    </source>
</evidence>
<feature type="domain" description="Mannitol dehydrogenase N-terminal" evidence="7">
    <location>
        <begin position="1"/>
        <end position="197"/>
    </location>
</feature>
<dbReference type="SUPFAM" id="SSF51735">
    <property type="entry name" value="NAD(P)-binding Rossmann-fold domains"/>
    <property type="match status" value="1"/>
</dbReference>
<dbReference type="NCBIfam" id="NF002646">
    <property type="entry name" value="PRK02318.1-2"/>
    <property type="match status" value="1"/>
</dbReference>
<evidence type="ECO:0000256" key="2">
    <source>
        <dbReference type="ARBA" id="ARBA00012939"/>
    </source>
</evidence>
<dbReference type="InterPro" id="IPR008927">
    <property type="entry name" value="6-PGluconate_DH-like_C_sf"/>
</dbReference>
<dbReference type="InterPro" id="IPR023028">
    <property type="entry name" value="Mannitol_1_phos_5_DH"/>
</dbReference>
<keyword evidence="4 6" id="KW-0560">Oxidoreductase</keyword>
<dbReference type="EMBL" id="CP042427">
    <property type="protein sequence ID" value="QFQ32719.1"/>
    <property type="molecule type" value="Genomic_DNA"/>
</dbReference>
<feature type="domain" description="Mannitol dehydrogenase C-terminal" evidence="8">
    <location>
        <begin position="206"/>
        <end position="354"/>
    </location>
</feature>
<dbReference type="NCBIfam" id="NF002650">
    <property type="entry name" value="PRK02318.2-2"/>
    <property type="match status" value="1"/>
</dbReference>
<dbReference type="Proteomes" id="UP000325981">
    <property type="component" value="Chromosome"/>
</dbReference>
<dbReference type="Gene3D" id="1.10.1040.10">
    <property type="entry name" value="N-(1-d-carboxylethyl)-l-norvaline Dehydrogenase, domain 2"/>
    <property type="match status" value="1"/>
</dbReference>
<dbReference type="InterPro" id="IPR013328">
    <property type="entry name" value="6PGD_dom2"/>
</dbReference>
<dbReference type="Pfam" id="PF01232">
    <property type="entry name" value="Mannitol_dh"/>
    <property type="match status" value="1"/>
</dbReference>
<evidence type="ECO:0000313" key="10">
    <source>
        <dbReference type="Proteomes" id="UP000325981"/>
    </source>
</evidence>
<dbReference type="InterPro" id="IPR036291">
    <property type="entry name" value="NAD(P)-bd_dom_sf"/>
</dbReference>
<proteinExistence type="inferred from homology"/>
<reference evidence="9 10" key="1">
    <citation type="submission" date="2019-07" db="EMBL/GenBank/DDBJ databases">
        <title>Buchnera limit thermal tolerance of host aphids.</title>
        <authorList>
            <person name="Zhang B."/>
            <person name="Moran N."/>
        </authorList>
    </citation>
    <scope>NUCLEOTIDE SEQUENCE [LARGE SCALE GENOMIC DNA]</scope>
    <source>
        <strain evidence="9 10">Afa-UT1</strain>
    </source>
</reference>
<organism evidence="9 10">
    <name type="scientific">Buchnera aphidicola</name>
    <name type="common">Aphis fabae</name>
    <dbReference type="NCBI Taxonomy" id="571430"/>
    <lineage>
        <taxon>Bacteria</taxon>
        <taxon>Pseudomonadati</taxon>
        <taxon>Pseudomonadota</taxon>
        <taxon>Gammaproteobacteria</taxon>
        <taxon>Enterobacterales</taxon>
        <taxon>Erwiniaceae</taxon>
        <taxon>Buchnera</taxon>
    </lineage>
</organism>
<evidence type="ECO:0000313" key="9">
    <source>
        <dbReference type="EMBL" id="QFQ32719.1"/>
    </source>
</evidence>
<evidence type="ECO:0000256" key="1">
    <source>
        <dbReference type="ARBA" id="ARBA00006541"/>
    </source>
</evidence>
<dbReference type="Gene3D" id="3.40.50.720">
    <property type="entry name" value="NAD(P)-binding Rossmann-like Domain"/>
    <property type="match status" value="1"/>
</dbReference>
<dbReference type="AlphaFoldDB" id="A0A5J6ZE75"/>
<comment type="catalytic activity">
    <reaction evidence="6">
        <text>D-mannitol 1-phosphate + NAD(+) = beta-D-fructose 6-phosphate + NADH + H(+)</text>
        <dbReference type="Rhea" id="RHEA:19661"/>
        <dbReference type="ChEBI" id="CHEBI:15378"/>
        <dbReference type="ChEBI" id="CHEBI:57540"/>
        <dbReference type="ChEBI" id="CHEBI:57634"/>
        <dbReference type="ChEBI" id="CHEBI:57945"/>
        <dbReference type="ChEBI" id="CHEBI:61381"/>
        <dbReference type="EC" id="1.1.1.17"/>
    </reaction>
</comment>
<evidence type="ECO:0000259" key="8">
    <source>
        <dbReference type="Pfam" id="PF08125"/>
    </source>
</evidence>
<evidence type="ECO:0000256" key="6">
    <source>
        <dbReference type="HAMAP-Rule" id="MF_00196"/>
    </source>
</evidence>
<accession>A0A5J6ZE75</accession>
<dbReference type="Pfam" id="PF08125">
    <property type="entry name" value="Mannitol_dh_C"/>
    <property type="match status" value="1"/>
</dbReference>
<name>A0A5J6ZE75_9GAMM</name>
<dbReference type="InterPro" id="IPR013131">
    <property type="entry name" value="Mannitol_DH_N"/>
</dbReference>
<dbReference type="PRINTS" id="PR00084">
    <property type="entry name" value="MTLDHDRGNASE"/>
</dbReference>
<dbReference type="HAMAP" id="MF_00196">
    <property type="entry name" value="Mannitol_dehydrog"/>
    <property type="match status" value="1"/>
</dbReference>
<evidence type="ECO:0000256" key="4">
    <source>
        <dbReference type="ARBA" id="ARBA00023002"/>
    </source>
</evidence>
<dbReference type="PANTHER" id="PTHR30524:SF0">
    <property type="entry name" value="ALTRONATE OXIDOREDUCTASE-RELATED"/>
    <property type="match status" value="1"/>
</dbReference>
<evidence type="ECO:0000259" key="7">
    <source>
        <dbReference type="Pfam" id="PF01232"/>
    </source>
</evidence>
<sequence length="392" mass="44795">MKVLHFGAGNIGRGFIGKTMLQSGVNLTFSDVNQNLIDALNYYKKYKVKLVGYNYERIIDVNNFQAVDLNNPDILNIISNVNLITTAIGSCSLNKIGLILAKGIILKIKLKSTIPLNIIACENKIQASSYLKGIVFKQIPIKYHKYLNEYIGFIDCSIDTIVPSTSSFEKNILSLIAENFQEWIVNKKQFKGTIPKIIDMIISNNLPSFIDRKILTLNTGHAITAYLGWIKKYIYIHESIKDQDIINIVKGAMKESGLTLIKKYNFNQKSHFAYIDKILTRFQNPFLLDKIERIARNPLQKLAKDERLIKPLLSAKKYNLSYYNLIKGIAAALYYRNKNDLESLKIDNLIKTLGIRKTLTQISNLQIDSQEMDLIVCEYTSINKIFSKKLYN</sequence>